<comment type="caution">
    <text evidence="1">The sequence shown here is derived from an EMBL/GenBank/DDBJ whole genome shotgun (WGS) entry which is preliminary data.</text>
</comment>
<name>A0A1R3FUR6_COCAP</name>
<proteinExistence type="predicted"/>
<dbReference type="Gramene" id="OMO49588">
    <property type="protein sequence ID" value="OMO49588"/>
    <property type="gene ID" value="CCACVL1_30912"/>
</dbReference>
<sequence>RHTPALSLGCISRPSEFECKWQLSTPELKGFSILALNGSGSQHPKFNLRNLGM</sequence>
<feature type="non-terminal residue" evidence="1">
    <location>
        <position position="53"/>
    </location>
</feature>
<keyword evidence="2" id="KW-1185">Reference proteome</keyword>
<dbReference type="Proteomes" id="UP000188268">
    <property type="component" value="Unassembled WGS sequence"/>
</dbReference>
<evidence type="ECO:0000313" key="2">
    <source>
        <dbReference type="Proteomes" id="UP000188268"/>
    </source>
</evidence>
<reference evidence="1 2" key="1">
    <citation type="submission" date="2013-09" db="EMBL/GenBank/DDBJ databases">
        <title>Corchorus capsularis genome sequencing.</title>
        <authorList>
            <person name="Alam M."/>
            <person name="Haque M.S."/>
            <person name="Islam M.S."/>
            <person name="Emdad E.M."/>
            <person name="Islam M.M."/>
            <person name="Ahmed B."/>
            <person name="Halim A."/>
            <person name="Hossen Q.M.M."/>
            <person name="Hossain M.Z."/>
            <person name="Ahmed R."/>
            <person name="Khan M.M."/>
            <person name="Islam R."/>
            <person name="Rashid M.M."/>
            <person name="Khan S.A."/>
            <person name="Rahman M.S."/>
            <person name="Alam M."/>
        </authorList>
    </citation>
    <scope>NUCLEOTIDE SEQUENCE [LARGE SCALE GENOMIC DNA]</scope>
    <source>
        <strain evidence="2">cv. CVL-1</strain>
        <tissue evidence="1">Whole seedling</tissue>
    </source>
</reference>
<gene>
    <name evidence="1" type="ORF">CCACVL1_30912</name>
</gene>
<accession>A0A1R3FUR6</accession>
<dbReference type="AlphaFoldDB" id="A0A1R3FUR6"/>
<protein>
    <submittedName>
        <fullName evidence="1">Uncharacterized protein</fullName>
    </submittedName>
</protein>
<dbReference type="EMBL" id="AWWV01016440">
    <property type="protein sequence ID" value="OMO49588.1"/>
    <property type="molecule type" value="Genomic_DNA"/>
</dbReference>
<evidence type="ECO:0000313" key="1">
    <source>
        <dbReference type="EMBL" id="OMO49588.1"/>
    </source>
</evidence>
<feature type="non-terminal residue" evidence="1">
    <location>
        <position position="1"/>
    </location>
</feature>
<organism evidence="1 2">
    <name type="scientific">Corchorus capsularis</name>
    <name type="common">Jute</name>
    <dbReference type="NCBI Taxonomy" id="210143"/>
    <lineage>
        <taxon>Eukaryota</taxon>
        <taxon>Viridiplantae</taxon>
        <taxon>Streptophyta</taxon>
        <taxon>Embryophyta</taxon>
        <taxon>Tracheophyta</taxon>
        <taxon>Spermatophyta</taxon>
        <taxon>Magnoliopsida</taxon>
        <taxon>eudicotyledons</taxon>
        <taxon>Gunneridae</taxon>
        <taxon>Pentapetalae</taxon>
        <taxon>rosids</taxon>
        <taxon>malvids</taxon>
        <taxon>Malvales</taxon>
        <taxon>Malvaceae</taxon>
        <taxon>Grewioideae</taxon>
        <taxon>Apeibeae</taxon>
        <taxon>Corchorus</taxon>
    </lineage>
</organism>